<feature type="non-terminal residue" evidence="1">
    <location>
        <position position="1"/>
    </location>
</feature>
<dbReference type="EMBL" id="SPHZ02000012">
    <property type="protein sequence ID" value="KAF0889919.1"/>
    <property type="molecule type" value="Genomic_DNA"/>
</dbReference>
<comment type="caution">
    <text evidence="1">The sequence shown here is derived from an EMBL/GenBank/DDBJ whole genome shotgun (WGS) entry which is preliminary data.</text>
</comment>
<feature type="non-terminal residue" evidence="1">
    <location>
        <position position="63"/>
    </location>
</feature>
<reference evidence="1 2" key="1">
    <citation type="submission" date="2019-11" db="EMBL/GenBank/DDBJ databases">
        <title>Whole genome sequence of Oryza granulata.</title>
        <authorList>
            <person name="Li W."/>
        </authorList>
    </citation>
    <scope>NUCLEOTIDE SEQUENCE [LARGE SCALE GENOMIC DNA]</scope>
    <source>
        <strain evidence="2">cv. Menghai</strain>
        <tissue evidence="1">Leaf</tissue>
    </source>
</reference>
<evidence type="ECO:0000313" key="2">
    <source>
        <dbReference type="Proteomes" id="UP000479710"/>
    </source>
</evidence>
<keyword evidence="2" id="KW-1185">Reference proteome</keyword>
<proteinExistence type="predicted"/>
<gene>
    <name evidence="1" type="ORF">E2562_033894</name>
</gene>
<sequence length="63" mass="7244">FLGTVTFMRQPHTIPLSPCSNYCMCGDWGLCVTCCCHWMLLVYVQEKGEIIRCASRKVKLRSE</sequence>
<dbReference type="AlphaFoldDB" id="A0A6G1BPL7"/>
<protein>
    <submittedName>
        <fullName evidence="1">Uncharacterized protein</fullName>
    </submittedName>
</protein>
<accession>A0A6G1BPL7</accession>
<organism evidence="1 2">
    <name type="scientific">Oryza meyeriana var. granulata</name>
    <dbReference type="NCBI Taxonomy" id="110450"/>
    <lineage>
        <taxon>Eukaryota</taxon>
        <taxon>Viridiplantae</taxon>
        <taxon>Streptophyta</taxon>
        <taxon>Embryophyta</taxon>
        <taxon>Tracheophyta</taxon>
        <taxon>Spermatophyta</taxon>
        <taxon>Magnoliopsida</taxon>
        <taxon>Liliopsida</taxon>
        <taxon>Poales</taxon>
        <taxon>Poaceae</taxon>
        <taxon>BOP clade</taxon>
        <taxon>Oryzoideae</taxon>
        <taxon>Oryzeae</taxon>
        <taxon>Oryzinae</taxon>
        <taxon>Oryza</taxon>
        <taxon>Oryza meyeriana</taxon>
    </lineage>
</organism>
<name>A0A6G1BPL7_9ORYZ</name>
<evidence type="ECO:0000313" key="1">
    <source>
        <dbReference type="EMBL" id="KAF0889919.1"/>
    </source>
</evidence>
<dbReference type="Proteomes" id="UP000479710">
    <property type="component" value="Unassembled WGS sequence"/>
</dbReference>